<dbReference type="PANTHER" id="PTHR43133:SF50">
    <property type="entry name" value="ECF RNA POLYMERASE SIGMA FACTOR SIGM"/>
    <property type="match status" value="1"/>
</dbReference>
<comment type="caution">
    <text evidence="8">The sequence shown here is derived from an EMBL/GenBank/DDBJ whole genome shotgun (WGS) entry which is preliminary data.</text>
</comment>
<dbReference type="SUPFAM" id="SSF88659">
    <property type="entry name" value="Sigma3 and sigma4 domains of RNA polymerase sigma factors"/>
    <property type="match status" value="1"/>
</dbReference>
<keyword evidence="9" id="KW-1185">Reference proteome</keyword>
<dbReference type="InterPro" id="IPR014325">
    <property type="entry name" value="RNA_pol_sigma-E_actinobac"/>
</dbReference>
<dbReference type="EMBL" id="BAAAZH010000010">
    <property type="protein sequence ID" value="GAA4113545.1"/>
    <property type="molecule type" value="Genomic_DNA"/>
</dbReference>
<proteinExistence type="inferred from homology"/>
<dbReference type="RefSeq" id="WP_344732232.1">
    <property type="nucleotide sequence ID" value="NZ_BAAAZH010000010.1"/>
</dbReference>
<dbReference type="InterPro" id="IPR014284">
    <property type="entry name" value="RNA_pol_sigma-70_dom"/>
</dbReference>
<evidence type="ECO:0000256" key="5">
    <source>
        <dbReference type="ARBA" id="ARBA00023163"/>
    </source>
</evidence>
<protein>
    <submittedName>
        <fullName evidence="8">SigE family RNA polymerase sigma factor</fullName>
    </submittedName>
</protein>
<dbReference type="InterPro" id="IPR039425">
    <property type="entry name" value="RNA_pol_sigma-70-like"/>
</dbReference>
<evidence type="ECO:0000256" key="3">
    <source>
        <dbReference type="ARBA" id="ARBA00023082"/>
    </source>
</evidence>
<organism evidence="8 9">
    <name type="scientific">Nocardioides fonticola</name>
    <dbReference type="NCBI Taxonomy" id="450363"/>
    <lineage>
        <taxon>Bacteria</taxon>
        <taxon>Bacillati</taxon>
        <taxon>Actinomycetota</taxon>
        <taxon>Actinomycetes</taxon>
        <taxon>Propionibacteriales</taxon>
        <taxon>Nocardioidaceae</taxon>
        <taxon>Nocardioides</taxon>
    </lineage>
</organism>
<dbReference type="InterPro" id="IPR036388">
    <property type="entry name" value="WH-like_DNA-bd_sf"/>
</dbReference>
<dbReference type="NCBIfam" id="TIGR02937">
    <property type="entry name" value="sigma70-ECF"/>
    <property type="match status" value="1"/>
</dbReference>
<evidence type="ECO:0000259" key="6">
    <source>
        <dbReference type="Pfam" id="PF04542"/>
    </source>
</evidence>
<dbReference type="InterPro" id="IPR007627">
    <property type="entry name" value="RNA_pol_sigma70_r2"/>
</dbReference>
<dbReference type="InterPro" id="IPR013249">
    <property type="entry name" value="RNA_pol_sigma70_r4_t2"/>
</dbReference>
<evidence type="ECO:0000313" key="8">
    <source>
        <dbReference type="EMBL" id="GAA4113545.1"/>
    </source>
</evidence>
<dbReference type="Pfam" id="PF04542">
    <property type="entry name" value="Sigma70_r2"/>
    <property type="match status" value="1"/>
</dbReference>
<keyword evidence="5" id="KW-0804">Transcription</keyword>
<sequence>MDDHEFDAFYTGSYSRLVGQLHALIGDRTEAEECVQEAFARAWTHRRSLTRDGQPEAWVRTTAYRHAVSRWRRVARGRRPADRALAPPDAARGPDATRLDVVAALARISPDQRRAIVLHHLADLSVEEVAREVGAPVGTVKARLSRGRTALAALLAASDSSEGITHA</sequence>
<reference evidence="9" key="1">
    <citation type="journal article" date="2019" name="Int. J. Syst. Evol. Microbiol.">
        <title>The Global Catalogue of Microorganisms (GCM) 10K type strain sequencing project: providing services to taxonomists for standard genome sequencing and annotation.</title>
        <authorList>
            <consortium name="The Broad Institute Genomics Platform"/>
            <consortium name="The Broad Institute Genome Sequencing Center for Infectious Disease"/>
            <person name="Wu L."/>
            <person name="Ma J."/>
        </authorList>
    </citation>
    <scope>NUCLEOTIDE SEQUENCE [LARGE SCALE GENOMIC DNA]</scope>
    <source>
        <strain evidence="9">JCM 16703</strain>
    </source>
</reference>
<dbReference type="Proteomes" id="UP001501495">
    <property type="component" value="Unassembled WGS sequence"/>
</dbReference>
<dbReference type="InterPro" id="IPR013325">
    <property type="entry name" value="RNA_pol_sigma_r2"/>
</dbReference>
<evidence type="ECO:0000256" key="1">
    <source>
        <dbReference type="ARBA" id="ARBA00010641"/>
    </source>
</evidence>
<keyword evidence="3" id="KW-0731">Sigma factor</keyword>
<feature type="domain" description="RNA polymerase sigma-70 region 2" evidence="6">
    <location>
        <begin position="14"/>
        <end position="76"/>
    </location>
</feature>
<dbReference type="Pfam" id="PF08281">
    <property type="entry name" value="Sigma70_r4_2"/>
    <property type="match status" value="1"/>
</dbReference>
<dbReference type="Gene3D" id="1.10.1740.10">
    <property type="match status" value="1"/>
</dbReference>
<dbReference type="Gene3D" id="1.10.10.10">
    <property type="entry name" value="Winged helix-like DNA-binding domain superfamily/Winged helix DNA-binding domain"/>
    <property type="match status" value="1"/>
</dbReference>
<keyword evidence="4" id="KW-0238">DNA-binding</keyword>
<dbReference type="InterPro" id="IPR013324">
    <property type="entry name" value="RNA_pol_sigma_r3/r4-like"/>
</dbReference>
<name>A0ABP7XF10_9ACTN</name>
<dbReference type="NCBIfam" id="TIGR02983">
    <property type="entry name" value="SigE-fam_strep"/>
    <property type="match status" value="1"/>
</dbReference>
<evidence type="ECO:0000259" key="7">
    <source>
        <dbReference type="Pfam" id="PF08281"/>
    </source>
</evidence>
<accession>A0ABP7XF10</accession>
<evidence type="ECO:0000256" key="4">
    <source>
        <dbReference type="ARBA" id="ARBA00023125"/>
    </source>
</evidence>
<comment type="similarity">
    <text evidence="1">Belongs to the sigma-70 factor family. ECF subfamily.</text>
</comment>
<keyword evidence="2" id="KW-0805">Transcription regulation</keyword>
<dbReference type="PANTHER" id="PTHR43133">
    <property type="entry name" value="RNA POLYMERASE ECF-TYPE SIGMA FACTO"/>
    <property type="match status" value="1"/>
</dbReference>
<evidence type="ECO:0000256" key="2">
    <source>
        <dbReference type="ARBA" id="ARBA00023015"/>
    </source>
</evidence>
<gene>
    <name evidence="8" type="ORF">GCM10022215_10750</name>
</gene>
<dbReference type="SUPFAM" id="SSF88946">
    <property type="entry name" value="Sigma2 domain of RNA polymerase sigma factors"/>
    <property type="match status" value="1"/>
</dbReference>
<dbReference type="CDD" id="cd06171">
    <property type="entry name" value="Sigma70_r4"/>
    <property type="match status" value="1"/>
</dbReference>
<evidence type="ECO:0000313" key="9">
    <source>
        <dbReference type="Proteomes" id="UP001501495"/>
    </source>
</evidence>
<feature type="domain" description="RNA polymerase sigma factor 70 region 4 type 2" evidence="7">
    <location>
        <begin position="100"/>
        <end position="151"/>
    </location>
</feature>